<dbReference type="SUPFAM" id="SSF46565">
    <property type="entry name" value="Chaperone J-domain"/>
    <property type="match status" value="1"/>
</dbReference>
<sequence length="585" mass="64369">MVNCHFLNTCSSSSPPSIFPTTTTISSSSSPSSSVVSIKSSLKCAFPVIRNNIAFASCRRRRVICAAASTRKSSSSSSPDYYKVLNVRKNATLQEIRSSYRALARKYHPDMNKGAGAEEKFKEIGAAYEVLSDEEKRSLFDRFGEAGLRGEYDGSGTGYQEVDPFDVFGTFFGDANGFFGGMNESGGNNFNLRSKGSHALNIRHDIFLSFEESIFGGKRDIEVSCLETCDYCGGTGAKSSNHIILCNHCGGRGAVAETQKTPFGVMSQVSTCSTCGGDGKIITEFCKYCRGEGNVQSTRSIKVVIPPGVNDEATMCIEGEGNVDNKRNRVGDLYLVLHVNQKRGIRRDGLDLYSEINIDYSQAILGTVIKVETVDGLKDLQVPSGIQPGETIRLSRMGVPDVNKPSVRGHHHFIVNVQIPRYIRPGISGSWFAEIVGGLNGSWCDLFNSSLMALFPWWFGVGNVTGVVCHCRVVVAILEGLWEQYSRLSSQEEEDPLQLSTSFLQLVQSWQQLMVCAHVVNEERLLVEKLAAIRHHVTNGTVLIVSSFVKFTAPFTLAKRRKSKKMMSCRCIETVESSWTIINFQ</sequence>
<evidence type="ECO:0000256" key="5">
    <source>
        <dbReference type="ARBA" id="ARBA00023186"/>
    </source>
</evidence>
<dbReference type="GO" id="GO:0009408">
    <property type="term" value="P:response to heat"/>
    <property type="evidence" value="ECO:0007669"/>
    <property type="project" value="InterPro"/>
</dbReference>
<evidence type="ECO:0000256" key="3">
    <source>
        <dbReference type="ARBA" id="ARBA00022771"/>
    </source>
</evidence>
<organism evidence="9 10">
    <name type="scientific">Cynara cardunculus var. scolymus</name>
    <name type="common">Globe artichoke</name>
    <name type="synonym">Cynara scolymus</name>
    <dbReference type="NCBI Taxonomy" id="59895"/>
    <lineage>
        <taxon>Eukaryota</taxon>
        <taxon>Viridiplantae</taxon>
        <taxon>Streptophyta</taxon>
        <taxon>Embryophyta</taxon>
        <taxon>Tracheophyta</taxon>
        <taxon>Spermatophyta</taxon>
        <taxon>Magnoliopsida</taxon>
        <taxon>eudicotyledons</taxon>
        <taxon>Gunneridae</taxon>
        <taxon>Pentapetalae</taxon>
        <taxon>asterids</taxon>
        <taxon>campanulids</taxon>
        <taxon>Asterales</taxon>
        <taxon>Asteraceae</taxon>
        <taxon>Carduoideae</taxon>
        <taxon>Cardueae</taxon>
        <taxon>Carduinae</taxon>
        <taxon>Cynara</taxon>
    </lineage>
</organism>
<dbReference type="SUPFAM" id="SSF57938">
    <property type="entry name" value="DnaJ/Hsp40 cysteine-rich domain"/>
    <property type="match status" value="1"/>
</dbReference>
<dbReference type="Pfam" id="PF00226">
    <property type="entry name" value="DnaJ"/>
    <property type="match status" value="1"/>
</dbReference>
<proteinExistence type="inferred from homology"/>
<dbReference type="InterPro" id="IPR018253">
    <property type="entry name" value="DnaJ_domain_CS"/>
</dbReference>
<dbReference type="PROSITE" id="PS50076">
    <property type="entry name" value="DNAJ_2"/>
    <property type="match status" value="1"/>
</dbReference>
<dbReference type="GO" id="GO:0005524">
    <property type="term" value="F:ATP binding"/>
    <property type="evidence" value="ECO:0007669"/>
    <property type="project" value="InterPro"/>
</dbReference>
<dbReference type="GO" id="GO:0008270">
    <property type="term" value="F:zinc ion binding"/>
    <property type="evidence" value="ECO:0007669"/>
    <property type="project" value="UniProtKB-KW"/>
</dbReference>
<feature type="domain" description="J" evidence="7">
    <location>
        <begin position="80"/>
        <end position="144"/>
    </location>
</feature>
<dbReference type="FunFam" id="2.10.230.10:FF:000002">
    <property type="entry name" value="Molecular chaperone DnaJ"/>
    <property type="match status" value="1"/>
</dbReference>
<dbReference type="PANTHER" id="PTHR43096">
    <property type="entry name" value="DNAJ HOMOLOG 1, MITOCHONDRIAL-RELATED"/>
    <property type="match status" value="1"/>
</dbReference>
<dbReference type="EMBL" id="LEKV01001267">
    <property type="protein sequence ID" value="KVI08118.1"/>
    <property type="molecule type" value="Genomic_DNA"/>
</dbReference>
<dbReference type="CDD" id="cd10719">
    <property type="entry name" value="DnaJ_zf"/>
    <property type="match status" value="1"/>
</dbReference>
<dbReference type="PROSITE" id="PS51188">
    <property type="entry name" value="ZF_CR"/>
    <property type="match status" value="1"/>
</dbReference>
<dbReference type="InterPro" id="IPR036410">
    <property type="entry name" value="HSP_DnaJ_Cys-rich_dom_sf"/>
</dbReference>
<dbReference type="AlphaFoldDB" id="A0A124SH14"/>
<dbReference type="GO" id="GO:0031072">
    <property type="term" value="F:heat shock protein binding"/>
    <property type="evidence" value="ECO:0007669"/>
    <property type="project" value="InterPro"/>
</dbReference>
<evidence type="ECO:0000256" key="2">
    <source>
        <dbReference type="ARBA" id="ARBA00022737"/>
    </source>
</evidence>
<dbReference type="SUPFAM" id="SSF49493">
    <property type="entry name" value="HSP40/DnaJ peptide-binding domain"/>
    <property type="match status" value="2"/>
</dbReference>
<protein>
    <recommendedName>
        <fullName evidence="11">Chaperone DnaJ</fullName>
    </recommendedName>
</protein>
<accession>A0A124SH14</accession>
<dbReference type="CDD" id="cd06257">
    <property type="entry name" value="DnaJ"/>
    <property type="match status" value="1"/>
</dbReference>
<dbReference type="GO" id="GO:0051082">
    <property type="term" value="F:unfolded protein binding"/>
    <property type="evidence" value="ECO:0007669"/>
    <property type="project" value="InterPro"/>
</dbReference>
<dbReference type="Pfam" id="PF01556">
    <property type="entry name" value="DnaJ_C"/>
    <property type="match status" value="1"/>
</dbReference>
<dbReference type="Gene3D" id="2.60.260.20">
    <property type="entry name" value="Urease metallochaperone UreE, N-terminal domain"/>
    <property type="match status" value="2"/>
</dbReference>
<feature type="zinc finger region" description="CR-type" evidence="6">
    <location>
        <begin position="216"/>
        <end position="298"/>
    </location>
</feature>
<dbReference type="GO" id="GO:0009535">
    <property type="term" value="C:chloroplast thylakoid membrane"/>
    <property type="evidence" value="ECO:0007669"/>
    <property type="project" value="TreeGrafter"/>
</dbReference>
<dbReference type="PROSITE" id="PS00636">
    <property type="entry name" value="DNAJ_1"/>
    <property type="match status" value="1"/>
</dbReference>
<keyword evidence="4 6" id="KW-0862">Zinc</keyword>
<gene>
    <name evidence="9" type="ORF">Ccrd_013512</name>
</gene>
<dbReference type="Gramene" id="KVI08118">
    <property type="protein sequence ID" value="KVI08118"/>
    <property type="gene ID" value="Ccrd_013512"/>
</dbReference>
<dbReference type="STRING" id="59895.A0A124SH14"/>
<keyword evidence="5" id="KW-0143">Chaperone</keyword>
<dbReference type="InterPro" id="IPR008971">
    <property type="entry name" value="HSP40/DnaJ_pept-bd"/>
</dbReference>
<evidence type="ECO:0000259" key="7">
    <source>
        <dbReference type="PROSITE" id="PS50076"/>
    </source>
</evidence>
<dbReference type="Gene3D" id="2.10.230.10">
    <property type="entry name" value="Heat shock protein DnaJ, cysteine-rich domain"/>
    <property type="match status" value="1"/>
</dbReference>
<dbReference type="Proteomes" id="UP000243975">
    <property type="component" value="Unassembled WGS sequence"/>
</dbReference>
<keyword evidence="3 6" id="KW-0863">Zinc-finger</keyword>
<evidence type="ECO:0008006" key="11">
    <source>
        <dbReference type="Google" id="ProtNLM"/>
    </source>
</evidence>
<dbReference type="InterPro" id="IPR002939">
    <property type="entry name" value="DnaJ_C"/>
</dbReference>
<dbReference type="HAMAP" id="MF_01152">
    <property type="entry name" value="DnaJ"/>
    <property type="match status" value="1"/>
</dbReference>
<dbReference type="CDD" id="cd10747">
    <property type="entry name" value="DnaJ_C"/>
    <property type="match status" value="1"/>
</dbReference>
<dbReference type="InterPro" id="IPR036869">
    <property type="entry name" value="J_dom_sf"/>
</dbReference>
<evidence type="ECO:0000256" key="1">
    <source>
        <dbReference type="ARBA" id="ARBA00022723"/>
    </source>
</evidence>
<evidence type="ECO:0000313" key="10">
    <source>
        <dbReference type="Proteomes" id="UP000243975"/>
    </source>
</evidence>
<reference evidence="9 10" key="1">
    <citation type="journal article" date="2016" name="Sci. Rep.">
        <title>The genome sequence of the outbreeding globe artichoke constructed de novo incorporating a phase-aware low-pass sequencing strategy of F1 progeny.</title>
        <authorList>
            <person name="Scaglione D."/>
            <person name="Reyes-Chin-Wo S."/>
            <person name="Acquadro A."/>
            <person name="Froenicke L."/>
            <person name="Portis E."/>
            <person name="Beitel C."/>
            <person name="Tirone M."/>
            <person name="Mauro R."/>
            <person name="Lo Monaco A."/>
            <person name="Mauromicale G."/>
            <person name="Faccioli P."/>
            <person name="Cattivelli L."/>
            <person name="Rieseberg L."/>
            <person name="Michelmore R."/>
            <person name="Lanteri S."/>
        </authorList>
    </citation>
    <scope>NUCLEOTIDE SEQUENCE [LARGE SCALE GENOMIC DNA]</scope>
    <source>
        <strain evidence="9">2C</strain>
    </source>
</reference>
<name>A0A124SH14_CYNCS</name>
<dbReference type="SMART" id="SM00271">
    <property type="entry name" value="DnaJ"/>
    <property type="match status" value="1"/>
</dbReference>
<keyword evidence="1 6" id="KW-0479">Metal-binding</keyword>
<dbReference type="InterPro" id="IPR001623">
    <property type="entry name" value="DnaJ_domain"/>
</dbReference>
<evidence type="ECO:0000313" key="9">
    <source>
        <dbReference type="EMBL" id="KVI08118.1"/>
    </source>
</evidence>
<dbReference type="Gene3D" id="1.10.287.110">
    <property type="entry name" value="DnaJ domain"/>
    <property type="match status" value="1"/>
</dbReference>
<comment type="caution">
    <text evidence="9">The sequence shown here is derived from an EMBL/GenBank/DDBJ whole genome shotgun (WGS) entry which is preliminary data.</text>
</comment>
<evidence type="ECO:0000256" key="6">
    <source>
        <dbReference type="PROSITE-ProRule" id="PRU00546"/>
    </source>
</evidence>
<evidence type="ECO:0000256" key="4">
    <source>
        <dbReference type="ARBA" id="ARBA00022833"/>
    </source>
</evidence>
<evidence type="ECO:0000259" key="8">
    <source>
        <dbReference type="PROSITE" id="PS51188"/>
    </source>
</evidence>
<keyword evidence="10" id="KW-1185">Reference proteome</keyword>
<dbReference type="InterPro" id="IPR001305">
    <property type="entry name" value="HSP_DnaJ_Cys-rich_dom"/>
</dbReference>
<dbReference type="PANTHER" id="PTHR43096:SF26">
    <property type="entry name" value="CR-TYPE DOMAIN-CONTAINING PROTEIN"/>
    <property type="match status" value="1"/>
</dbReference>
<dbReference type="PRINTS" id="PR00625">
    <property type="entry name" value="JDOMAIN"/>
</dbReference>
<dbReference type="GO" id="GO:0042026">
    <property type="term" value="P:protein refolding"/>
    <property type="evidence" value="ECO:0007669"/>
    <property type="project" value="TreeGrafter"/>
</dbReference>
<keyword evidence="2" id="KW-0677">Repeat</keyword>
<feature type="domain" description="CR-type" evidence="8">
    <location>
        <begin position="216"/>
        <end position="298"/>
    </location>
</feature>
<dbReference type="Pfam" id="PF00684">
    <property type="entry name" value="DnaJ_CXXCXGXG"/>
    <property type="match status" value="1"/>
</dbReference>
<dbReference type="InterPro" id="IPR012724">
    <property type="entry name" value="DnaJ"/>
</dbReference>